<dbReference type="PANTHER" id="PTHR15615">
    <property type="match status" value="1"/>
</dbReference>
<dbReference type="Gene3D" id="1.10.472.10">
    <property type="entry name" value="Cyclin-like"/>
    <property type="match status" value="1"/>
</dbReference>
<dbReference type="Proteomes" id="UP000324800">
    <property type="component" value="Unassembled WGS sequence"/>
</dbReference>
<gene>
    <name evidence="1" type="ORF">EZS28_030478</name>
</gene>
<sequence>MQSCLRQNQDLSSEIEQKEIAGDICLQDKLYLRRKKQNVCMQLLAQKLFGILKDTVPNARNVVSTSSIMLFFKYLKLNVNITIDESIAIVVLLQRFVSKQTEKGIQILSSRNIGTMLVVLAIVALKANRDHTYKNSCFAKEFGIPLAVLNESENEFMKIMDNTLFIDESEFSQLQNQIFKI</sequence>
<dbReference type="OrthoDB" id="244495at2759"/>
<protein>
    <recommendedName>
        <fullName evidence="3">Cyclin N-terminal domain-containing protein</fullName>
    </recommendedName>
</protein>
<dbReference type="PANTHER" id="PTHR15615:SF108">
    <property type="entry name" value="PROTEIN CNPPD1"/>
    <property type="match status" value="1"/>
</dbReference>
<dbReference type="InterPro" id="IPR013922">
    <property type="entry name" value="Cyclin_PHO80-like"/>
</dbReference>
<comment type="caution">
    <text evidence="1">The sequence shown here is derived from an EMBL/GenBank/DDBJ whole genome shotgun (WGS) entry which is preliminary data.</text>
</comment>
<dbReference type="AlphaFoldDB" id="A0A5J4UW37"/>
<evidence type="ECO:0000313" key="2">
    <source>
        <dbReference type="Proteomes" id="UP000324800"/>
    </source>
</evidence>
<dbReference type="EMBL" id="SNRW01012307">
    <property type="protein sequence ID" value="KAA6373995.1"/>
    <property type="molecule type" value="Genomic_DNA"/>
</dbReference>
<dbReference type="GO" id="GO:0019901">
    <property type="term" value="F:protein kinase binding"/>
    <property type="evidence" value="ECO:0007669"/>
    <property type="project" value="InterPro"/>
</dbReference>
<evidence type="ECO:0008006" key="3">
    <source>
        <dbReference type="Google" id="ProtNLM"/>
    </source>
</evidence>
<name>A0A5J4UW37_9EUKA</name>
<proteinExistence type="predicted"/>
<reference evidence="1 2" key="1">
    <citation type="submission" date="2019-03" db="EMBL/GenBank/DDBJ databases">
        <title>Single cell metagenomics reveals metabolic interactions within the superorganism composed of flagellate Streblomastix strix and complex community of Bacteroidetes bacteria on its surface.</title>
        <authorList>
            <person name="Treitli S.C."/>
            <person name="Kolisko M."/>
            <person name="Husnik F."/>
            <person name="Keeling P."/>
            <person name="Hampl V."/>
        </authorList>
    </citation>
    <scope>NUCLEOTIDE SEQUENCE [LARGE SCALE GENOMIC DNA]</scope>
    <source>
        <strain evidence="1">ST1C</strain>
    </source>
</reference>
<evidence type="ECO:0000313" key="1">
    <source>
        <dbReference type="EMBL" id="KAA6373995.1"/>
    </source>
</evidence>
<accession>A0A5J4UW37</accession>
<organism evidence="1 2">
    <name type="scientific">Streblomastix strix</name>
    <dbReference type="NCBI Taxonomy" id="222440"/>
    <lineage>
        <taxon>Eukaryota</taxon>
        <taxon>Metamonada</taxon>
        <taxon>Preaxostyla</taxon>
        <taxon>Oxymonadida</taxon>
        <taxon>Streblomastigidae</taxon>
        <taxon>Streblomastix</taxon>
    </lineage>
</organism>
<dbReference type="Pfam" id="PF08613">
    <property type="entry name" value="Cyclin"/>
    <property type="match status" value="1"/>
</dbReference>